<sequence>MKALVLAVGCSALALLTGLGVAQAASGQVKLTSLPAQNFAFCLNSSGTLVLSDQASTEVGVIVTNVGNSLTNTSGSIVVAANNYYGKGAGGSWKSGMGQFTLPGGNCYNVASMNKTTGPNGSTVWKCASTSGSPSAAGATMSGLVSTETQLTPIFTGMMMAGVASTLNGAPNINCNP</sequence>
<accession>H6SIU9</accession>
<dbReference type="RefSeq" id="WP_014413366.1">
    <property type="nucleotide sequence ID" value="NC_017059.1"/>
</dbReference>
<protein>
    <recommendedName>
        <fullName evidence="4">Secreted protein</fullName>
    </recommendedName>
</protein>
<organism evidence="2 3">
    <name type="scientific">Pararhodospirillum photometricum DSM 122</name>
    <dbReference type="NCBI Taxonomy" id="1150469"/>
    <lineage>
        <taxon>Bacteria</taxon>
        <taxon>Pseudomonadati</taxon>
        <taxon>Pseudomonadota</taxon>
        <taxon>Alphaproteobacteria</taxon>
        <taxon>Rhodospirillales</taxon>
        <taxon>Rhodospirillaceae</taxon>
        <taxon>Pararhodospirillum</taxon>
    </lineage>
</organism>
<feature type="chain" id="PRO_5003606442" description="Secreted protein" evidence="1">
    <location>
        <begin position="25"/>
        <end position="177"/>
    </location>
</feature>
<dbReference type="PATRIC" id="fig|1150469.3.peg.145"/>
<evidence type="ECO:0008006" key="4">
    <source>
        <dbReference type="Google" id="ProtNLM"/>
    </source>
</evidence>
<keyword evidence="1" id="KW-0732">Signal</keyword>
<dbReference type="EMBL" id="HE663493">
    <property type="protein sequence ID" value="CCG06726.1"/>
    <property type="molecule type" value="Genomic_DNA"/>
</dbReference>
<dbReference type="Proteomes" id="UP000033220">
    <property type="component" value="Chromosome DSM 122"/>
</dbReference>
<name>H6SIU9_PARPM</name>
<reference evidence="2 3" key="1">
    <citation type="submission" date="2012-02" db="EMBL/GenBank/DDBJ databases">
        <title>Shotgun genome sequence of Phaeospirillum photometricum DSM 122.</title>
        <authorList>
            <person name="Duquesne K."/>
            <person name="Sturgis J."/>
        </authorList>
    </citation>
    <scope>NUCLEOTIDE SEQUENCE [LARGE SCALE GENOMIC DNA]</scope>
    <source>
        <strain evidence="3">DSM122</strain>
    </source>
</reference>
<proteinExistence type="predicted"/>
<dbReference type="KEGG" id="rpm:RSPPHO_00100"/>
<gene>
    <name evidence="2" type="ORF">RSPPHO_00100</name>
</gene>
<evidence type="ECO:0000313" key="2">
    <source>
        <dbReference type="EMBL" id="CCG06726.1"/>
    </source>
</evidence>
<keyword evidence="3" id="KW-1185">Reference proteome</keyword>
<feature type="signal peptide" evidence="1">
    <location>
        <begin position="1"/>
        <end position="24"/>
    </location>
</feature>
<dbReference type="OrthoDB" id="8479823at2"/>
<evidence type="ECO:0000256" key="1">
    <source>
        <dbReference type="SAM" id="SignalP"/>
    </source>
</evidence>
<evidence type="ECO:0000313" key="3">
    <source>
        <dbReference type="Proteomes" id="UP000033220"/>
    </source>
</evidence>
<dbReference type="HOGENOM" id="CLU_1516768_0_0_5"/>
<dbReference type="AlphaFoldDB" id="H6SIU9"/>